<evidence type="ECO:0000313" key="2">
    <source>
        <dbReference type="EMBL" id="AGR42264.1"/>
    </source>
</evidence>
<keyword evidence="1" id="KW-1133">Transmembrane helix</keyword>
<proteinExistence type="predicted"/>
<dbReference type="EMBL" id="CP005076">
    <property type="protein sequence ID" value="AGR42264.1"/>
    <property type="molecule type" value="Genomic_DNA"/>
</dbReference>
<dbReference type="KEGG" id="sdi:SDIMI_v3c05600"/>
<dbReference type="Proteomes" id="UP000014983">
    <property type="component" value="Chromosome"/>
</dbReference>
<dbReference type="RefSeq" id="WP_020836496.1">
    <property type="nucleotide sequence ID" value="NC_021833.1"/>
</dbReference>
<dbReference type="STRING" id="1276221.SDIMI_v3c05600"/>
<feature type="transmembrane region" description="Helical" evidence="1">
    <location>
        <begin position="27"/>
        <end position="51"/>
    </location>
</feature>
<dbReference type="HOGENOM" id="CLU_2496341_0_0_14"/>
<protein>
    <submittedName>
        <fullName evidence="2">Uncharacterized protein</fullName>
    </submittedName>
</protein>
<dbReference type="PATRIC" id="fig|1276221.3.peg.559"/>
<keyword evidence="1" id="KW-0472">Membrane</keyword>
<keyword evidence="1" id="KW-0812">Transmembrane</keyword>
<reference evidence="2 3" key="1">
    <citation type="journal article" date="2013" name="Genome Biol. Evol.">
        <title>Comparison of metabolic capacities and inference of gene content evolution in mosquito-associated Spiroplasma diminutum and S. taiwanense.</title>
        <authorList>
            <person name="Lo W.S."/>
            <person name="Ku C."/>
            <person name="Chen L.L."/>
            <person name="Chang T.H."/>
            <person name="Kuo C.H."/>
        </authorList>
    </citation>
    <scope>NUCLEOTIDE SEQUENCE [LARGE SCALE GENOMIC DNA]</scope>
    <source>
        <strain evidence="2">CUAS-1</strain>
    </source>
</reference>
<evidence type="ECO:0000313" key="3">
    <source>
        <dbReference type="Proteomes" id="UP000014983"/>
    </source>
</evidence>
<sequence>MWILGILLALSWISVFAIPGCFIARKGYVWGLLLATIGLALVGSIIAFCLYETWKRNEEKNKNENLISWIATIDEKVSDISDKKSV</sequence>
<organism evidence="2 3">
    <name type="scientific">Spiroplasma diminutum CUAS-1</name>
    <dbReference type="NCBI Taxonomy" id="1276221"/>
    <lineage>
        <taxon>Bacteria</taxon>
        <taxon>Bacillati</taxon>
        <taxon>Mycoplasmatota</taxon>
        <taxon>Mollicutes</taxon>
        <taxon>Entomoplasmatales</taxon>
        <taxon>Spiroplasmataceae</taxon>
        <taxon>Spiroplasma</taxon>
    </lineage>
</organism>
<name>S5LWV6_9MOLU</name>
<evidence type="ECO:0000256" key="1">
    <source>
        <dbReference type="SAM" id="Phobius"/>
    </source>
</evidence>
<dbReference type="InParanoid" id="S5LWV6"/>
<keyword evidence="3" id="KW-1185">Reference proteome</keyword>
<dbReference type="AlphaFoldDB" id="S5LWV6"/>
<gene>
    <name evidence="2" type="ORF">SDIMI_v3c05600</name>
</gene>
<accession>S5LWV6</accession>